<gene>
    <name evidence="1" type="ORF">C8E00_104253</name>
</gene>
<evidence type="ECO:0000313" key="1">
    <source>
        <dbReference type="EMBL" id="TDU22073.1"/>
    </source>
</evidence>
<evidence type="ECO:0000313" key="2">
    <source>
        <dbReference type="Proteomes" id="UP000295380"/>
    </source>
</evidence>
<proteinExistence type="predicted"/>
<keyword evidence="2" id="KW-1185">Reference proteome</keyword>
<reference evidence="1 2" key="1">
    <citation type="submission" date="2019-03" db="EMBL/GenBank/DDBJ databases">
        <title>Genomic Encyclopedia of Type Strains, Phase IV (KMG-IV): sequencing the most valuable type-strain genomes for metagenomic binning, comparative biology and taxonomic classification.</title>
        <authorList>
            <person name="Goeker M."/>
        </authorList>
    </citation>
    <scope>NUCLEOTIDE SEQUENCE [LARGE SCALE GENOMIC DNA]</scope>
    <source>
        <strain evidence="1 2">DSM 6770</strain>
    </source>
</reference>
<accession>A0A4R7NMP6</accession>
<dbReference type="EMBL" id="SOBR01000004">
    <property type="protein sequence ID" value="TDU22073.1"/>
    <property type="molecule type" value="Genomic_DNA"/>
</dbReference>
<dbReference type="AlphaFoldDB" id="A0A4R7NMP6"/>
<dbReference type="Pfam" id="PF04134">
    <property type="entry name" value="DCC1-like"/>
    <property type="match status" value="1"/>
</dbReference>
<dbReference type="InterPro" id="IPR007263">
    <property type="entry name" value="DCC1-like"/>
</dbReference>
<dbReference type="GO" id="GO:0015035">
    <property type="term" value="F:protein-disulfide reductase activity"/>
    <property type="evidence" value="ECO:0007669"/>
    <property type="project" value="InterPro"/>
</dbReference>
<name>A0A4R7NMP6_9GAMM</name>
<dbReference type="Proteomes" id="UP000295380">
    <property type="component" value="Unassembled WGS sequence"/>
</dbReference>
<organism evidence="1 2">
    <name type="scientific">Chromohalobacter marismortui</name>
    <dbReference type="NCBI Taxonomy" id="42055"/>
    <lineage>
        <taxon>Bacteria</taxon>
        <taxon>Pseudomonadati</taxon>
        <taxon>Pseudomonadota</taxon>
        <taxon>Gammaproteobacteria</taxon>
        <taxon>Oceanospirillales</taxon>
        <taxon>Halomonadaceae</taxon>
        <taxon>Chromohalobacter</taxon>
    </lineage>
</organism>
<comment type="caution">
    <text evidence="1">The sequence shown here is derived from an EMBL/GenBank/DDBJ whole genome shotgun (WGS) entry which is preliminary data.</text>
</comment>
<sequence length="169" mass="19142">MSSVRVIMAERAMLLVLDAECPLCRRAAHFVLRHARVPVYLASLHETPARRLGGHFGADPGQLDSVWLVREGELHRDSAALWRLAQGLRWPWRGLAVLRWLPPAWRDGVYHVVGRRRHRLAPATDWSREVEGHWVTRLDASVCRRLGLPLALVNAAPHTADHEHPPQGV</sequence>
<protein>
    <submittedName>
        <fullName evidence="1">Putative DCC family thiol-disulfide oxidoreductase YuxK</fullName>
    </submittedName>
</protein>